<proteinExistence type="predicted"/>
<evidence type="ECO:0000259" key="3">
    <source>
        <dbReference type="PROSITE" id="PS50048"/>
    </source>
</evidence>
<reference evidence="4 5" key="1">
    <citation type="submission" date="2023-01" db="EMBL/GenBank/DDBJ databases">
        <title>Analysis of 21 Apiospora genomes using comparative genomics revels a genus with tremendous synthesis potential of carbohydrate active enzymes and secondary metabolites.</title>
        <authorList>
            <person name="Sorensen T."/>
        </authorList>
    </citation>
    <scope>NUCLEOTIDE SEQUENCE [LARGE SCALE GENOMIC DNA]</scope>
    <source>
        <strain evidence="4 5">CBS 135458</strain>
    </source>
</reference>
<feature type="compositionally biased region" description="Basic residues" evidence="2">
    <location>
        <begin position="228"/>
        <end position="241"/>
    </location>
</feature>
<dbReference type="SUPFAM" id="SSF57701">
    <property type="entry name" value="Zn2/Cys6 DNA-binding domain"/>
    <property type="match status" value="1"/>
</dbReference>
<feature type="region of interest" description="Disordered" evidence="2">
    <location>
        <begin position="213"/>
        <end position="302"/>
    </location>
</feature>
<dbReference type="SMART" id="SM00066">
    <property type="entry name" value="GAL4"/>
    <property type="match status" value="1"/>
</dbReference>
<feature type="region of interest" description="Disordered" evidence="2">
    <location>
        <begin position="1"/>
        <end position="23"/>
    </location>
</feature>
<dbReference type="GeneID" id="92086533"/>
<dbReference type="PROSITE" id="PS00463">
    <property type="entry name" value="ZN2_CY6_FUNGAL_1"/>
    <property type="match status" value="1"/>
</dbReference>
<dbReference type="Proteomes" id="UP001480595">
    <property type="component" value="Unassembled WGS sequence"/>
</dbReference>
<organism evidence="4 5">
    <name type="scientific">Apiospora phragmitis</name>
    <dbReference type="NCBI Taxonomy" id="2905665"/>
    <lineage>
        <taxon>Eukaryota</taxon>
        <taxon>Fungi</taxon>
        <taxon>Dikarya</taxon>
        <taxon>Ascomycota</taxon>
        <taxon>Pezizomycotina</taxon>
        <taxon>Sordariomycetes</taxon>
        <taxon>Xylariomycetidae</taxon>
        <taxon>Amphisphaeriales</taxon>
        <taxon>Apiosporaceae</taxon>
        <taxon>Apiospora</taxon>
    </lineage>
</organism>
<feature type="compositionally biased region" description="Acidic residues" evidence="2">
    <location>
        <begin position="809"/>
        <end position="829"/>
    </location>
</feature>
<keyword evidence="1" id="KW-0539">Nucleus</keyword>
<keyword evidence="5" id="KW-1185">Reference proteome</keyword>
<feature type="compositionally biased region" description="Pro residues" evidence="2">
    <location>
        <begin position="263"/>
        <end position="278"/>
    </location>
</feature>
<name>A0ABR1WVC9_9PEZI</name>
<feature type="region of interest" description="Disordered" evidence="2">
    <location>
        <begin position="734"/>
        <end position="849"/>
    </location>
</feature>
<dbReference type="PROSITE" id="PS50048">
    <property type="entry name" value="ZN2_CY6_FUNGAL_2"/>
    <property type="match status" value="1"/>
</dbReference>
<dbReference type="Pfam" id="PF00172">
    <property type="entry name" value="Zn_clus"/>
    <property type="match status" value="1"/>
</dbReference>
<dbReference type="CDD" id="cd00067">
    <property type="entry name" value="GAL4"/>
    <property type="match status" value="1"/>
</dbReference>
<accession>A0ABR1WVC9</accession>
<gene>
    <name evidence="4" type="ORF">PG994_002061</name>
</gene>
<feature type="compositionally biased region" description="Polar residues" evidence="2">
    <location>
        <begin position="703"/>
        <end position="712"/>
    </location>
</feature>
<feature type="compositionally biased region" description="Basic and acidic residues" evidence="2">
    <location>
        <begin position="837"/>
        <end position="849"/>
    </location>
</feature>
<dbReference type="Gene3D" id="4.10.240.10">
    <property type="entry name" value="Zn(2)-C6 fungal-type DNA-binding domain"/>
    <property type="match status" value="1"/>
</dbReference>
<evidence type="ECO:0000256" key="2">
    <source>
        <dbReference type="SAM" id="MobiDB-lite"/>
    </source>
</evidence>
<comment type="caution">
    <text evidence="4">The sequence shown here is derived from an EMBL/GenBank/DDBJ whole genome shotgun (WGS) entry which is preliminary data.</text>
</comment>
<dbReference type="InterPro" id="IPR036864">
    <property type="entry name" value="Zn2-C6_fun-type_DNA-bd_sf"/>
</dbReference>
<feature type="compositionally biased region" description="Polar residues" evidence="2">
    <location>
        <begin position="1"/>
        <end position="19"/>
    </location>
</feature>
<dbReference type="EMBL" id="JAQQWL010000002">
    <property type="protein sequence ID" value="KAK8087087.1"/>
    <property type="molecule type" value="Genomic_DNA"/>
</dbReference>
<feature type="region of interest" description="Disordered" evidence="2">
    <location>
        <begin position="678"/>
        <end position="719"/>
    </location>
</feature>
<feature type="domain" description="Zn(2)-C6 fungal-type" evidence="3">
    <location>
        <begin position="311"/>
        <end position="342"/>
    </location>
</feature>
<dbReference type="InterPro" id="IPR001138">
    <property type="entry name" value="Zn2Cys6_DnaBD"/>
</dbReference>
<protein>
    <recommendedName>
        <fullName evidence="3">Zn(2)-C6 fungal-type domain-containing protein</fullName>
    </recommendedName>
</protein>
<evidence type="ECO:0000313" key="4">
    <source>
        <dbReference type="EMBL" id="KAK8087087.1"/>
    </source>
</evidence>
<evidence type="ECO:0000313" key="5">
    <source>
        <dbReference type="Proteomes" id="UP001480595"/>
    </source>
</evidence>
<dbReference type="RefSeq" id="XP_066721611.1">
    <property type="nucleotide sequence ID" value="XM_066853470.1"/>
</dbReference>
<feature type="compositionally biased region" description="Low complexity" evidence="2">
    <location>
        <begin position="779"/>
        <end position="796"/>
    </location>
</feature>
<sequence length="849" mass="92016">MAFNGQNSYNFENMSSGNMNSDNINSENNFENIDFGNMDYTNQTFGFNPNPMSSGIQNTNTGNMDFSLPNNMSSMFNNTGFNHAGFNHNGFNYNGFNHTGNMPNGFQPIYHMGSQYPQPSQLMGAQYPNVLNPHIMAVPAGNGYSDPSVMSNNSFDPTLPSMDQGLGSAAPMPIFNVDNATNYMSNSQDTMQGPSQHNVDQNPVIFKELDVTQNGKFPDVPSPPLPVPRKKATARSSKAKNRTNTQVITPPPSAATASASAPAPAPATPSPVPAPAPAGPAKRGRKRKASKDHEAEATGQGRATKRLKQFSCTECRKSKVKCDAGPGKPCSKCTKDGKKCVVDNQDHRTKATNFEELVEKLERKHLLAMECLCLIWRATGTEAHFELFKNFWTGASTATTGLACLVAIKAQIFGTDDMLPTWSENCSSVSFDNIVAELKSILEQKVKVKDLRPLKNHLKKVAHWVLAAAYHKLDELSQQNAKDVVDMDHQTNPFVQWLSIDLKQGQISDEADATNKEFLRQRGELKPTYLKGLYLKEHREWHKKVECCNLARQLLTPPPSPKSAVSANFDSAVSTSSESAVFSVSLVPAAEDNYVRPQEPQPTVPPFKEHQHIYIGQSYAPTTDSVDQSPNQVGDAQNDAEAAGLALLQASSAEGYGQPASPAIDPALLSAGVEQSLPDINDDRMDIDDDVNNQGSGPHNPAPESSFNSGSGASPGPAVYTVDDLMADLTTALQDPEELAAPEAGQPTDGEFHDILMTDDFQELSSSEFDQLIEKKFETSGASSEPSSPAEGPTEAGNPSDSRFGDFAESCDDGEQSSEDNESDNESVNDEFQAVWEADRGGEEHGTKP</sequence>
<evidence type="ECO:0000256" key="1">
    <source>
        <dbReference type="ARBA" id="ARBA00023242"/>
    </source>
</evidence>